<keyword evidence="4" id="KW-0238">DNA-binding</keyword>
<dbReference type="NCBIfam" id="NF033581">
    <property type="entry name" value="transpos_IS5_4"/>
    <property type="match status" value="1"/>
</dbReference>
<dbReference type="AlphaFoldDB" id="A0A2K1FRP0"/>
<gene>
    <name evidence="8" type="ORF">C1S70_30105</name>
</gene>
<dbReference type="PANTHER" id="PTHR35604">
    <property type="entry name" value="TRANSPOSASE INSH FOR INSERTION SEQUENCE ELEMENT IS5A-RELATED"/>
    <property type="match status" value="1"/>
</dbReference>
<name>A0A2K1FRP0_9PROT</name>
<dbReference type="PANTHER" id="PTHR35604:SF2">
    <property type="entry name" value="TRANSPOSASE INSH FOR INSERTION SEQUENCE ELEMENT IS5A-RELATED"/>
    <property type="match status" value="1"/>
</dbReference>
<accession>A0A2K1FRP0</accession>
<evidence type="ECO:0000256" key="5">
    <source>
        <dbReference type="ARBA" id="ARBA00023172"/>
    </source>
</evidence>
<keyword evidence="8" id="KW-0614">Plasmid</keyword>
<dbReference type="InterPro" id="IPR047959">
    <property type="entry name" value="Transpos_IS5"/>
</dbReference>
<evidence type="ECO:0000313" key="8">
    <source>
        <dbReference type="EMBL" id="PNQ95195.1"/>
    </source>
</evidence>
<dbReference type="EMBL" id="POWG01000057">
    <property type="protein sequence ID" value="PNQ95195.1"/>
    <property type="molecule type" value="Genomic_DNA"/>
</dbReference>
<keyword evidence="3" id="KW-0815">Transposition</keyword>
<feature type="domain" description="Transposase IS4-like" evidence="6">
    <location>
        <begin position="138"/>
        <end position="314"/>
    </location>
</feature>
<evidence type="ECO:0000256" key="2">
    <source>
        <dbReference type="ARBA" id="ARBA00010075"/>
    </source>
</evidence>
<dbReference type="Proteomes" id="UP000236268">
    <property type="component" value="Unassembled WGS sequence"/>
</dbReference>
<comment type="caution">
    <text evidence="8">The sequence shown here is derived from an EMBL/GenBank/DDBJ whole genome shotgun (WGS) entry which is preliminary data.</text>
</comment>
<evidence type="ECO:0000256" key="3">
    <source>
        <dbReference type="ARBA" id="ARBA00022578"/>
    </source>
</evidence>
<dbReference type="GO" id="GO:0003677">
    <property type="term" value="F:DNA binding"/>
    <property type="evidence" value="ECO:0007669"/>
    <property type="project" value="UniProtKB-KW"/>
</dbReference>
<geneLocation type="plasmid" evidence="8">
    <name>p37unnamed</name>
</geneLocation>
<protein>
    <submittedName>
        <fullName evidence="8">IS5/IS1182 family transposase</fullName>
    </submittedName>
</protein>
<evidence type="ECO:0000259" key="7">
    <source>
        <dbReference type="Pfam" id="PF05598"/>
    </source>
</evidence>
<proteinExistence type="inferred from homology"/>
<reference evidence="8 9" key="1">
    <citation type="submission" date="2018-01" db="EMBL/GenBank/DDBJ databases">
        <title>Whole genome sequence of Azospirillum brasilense REC3 isolated from strawberry roots.</title>
        <authorList>
            <person name="Fontana C.A."/>
            <person name="Salazar S.M."/>
            <person name="Bassi D."/>
            <person name="Puglisi E."/>
            <person name="Lovaisa N.C."/>
            <person name="Toffoli L.M."/>
            <person name="Pedraza R."/>
            <person name="Cocconcelli P.S."/>
        </authorList>
    </citation>
    <scope>NUCLEOTIDE SEQUENCE [LARGE SCALE GENOMIC DNA]</scope>
    <source>
        <strain evidence="8 9">REC3</strain>
        <plasmid evidence="8">p37unnamed</plasmid>
    </source>
</reference>
<evidence type="ECO:0000313" key="9">
    <source>
        <dbReference type="Proteomes" id="UP000236268"/>
    </source>
</evidence>
<dbReference type="InterPro" id="IPR008490">
    <property type="entry name" value="Transposase_InsH_N"/>
</dbReference>
<evidence type="ECO:0000256" key="4">
    <source>
        <dbReference type="ARBA" id="ARBA00023125"/>
    </source>
</evidence>
<dbReference type="Pfam" id="PF01609">
    <property type="entry name" value="DDE_Tnp_1"/>
    <property type="match status" value="1"/>
</dbReference>
<dbReference type="RefSeq" id="WP_103041573.1">
    <property type="nucleotide sequence ID" value="NZ_POWG01000057.1"/>
</dbReference>
<organism evidence="8 9">
    <name type="scientific">Azospirillum argentinense</name>
    <dbReference type="NCBI Taxonomy" id="2970906"/>
    <lineage>
        <taxon>Bacteria</taxon>
        <taxon>Pseudomonadati</taxon>
        <taxon>Pseudomonadota</taxon>
        <taxon>Alphaproteobacteria</taxon>
        <taxon>Rhodospirillales</taxon>
        <taxon>Azospirillaceae</taxon>
        <taxon>Azospirillum</taxon>
    </lineage>
</organism>
<dbReference type="GO" id="GO:0006313">
    <property type="term" value="P:DNA transposition"/>
    <property type="evidence" value="ECO:0007669"/>
    <property type="project" value="InterPro"/>
</dbReference>
<dbReference type="GO" id="GO:0004803">
    <property type="term" value="F:transposase activity"/>
    <property type="evidence" value="ECO:0007669"/>
    <property type="project" value="InterPro"/>
</dbReference>
<comment type="similarity">
    <text evidence="2">Belongs to the transposase 11 family.</text>
</comment>
<dbReference type="InterPro" id="IPR002559">
    <property type="entry name" value="Transposase_11"/>
</dbReference>
<comment type="function">
    <text evidence="1">Involved in the transposition of the insertion sequence IS5.</text>
</comment>
<sequence>MRVRVCGQLSLADGLVRAPENGVLDQIAGAVDWAALDVVLRSLRNRRSDAGAPGYPPVLLLRCLLLGVWHGGLSDPALEAALADRLSFRRFVGLSLDDPTPDHSTLWRFRAALQESGLAEAVFAEINRQFEAKGLIVKQGTLIDASLVRARARPSRRSRRGDERPSADPDAAWGAKNALKVFGYKIHIGVDQAHTLIRTVAVSDASVTDTELGDQLVCGDEAMVLADQGYSSKARRVWLKERGIRNGIMMRPNKHHPVLAPWPKRRNRLLAQVRFAVERPFAVFKEQYGLRCMRFFTQARNHVQVLLACCAYNLRRAAGVGVG</sequence>
<dbReference type="Pfam" id="PF05598">
    <property type="entry name" value="DUF772"/>
    <property type="match status" value="1"/>
</dbReference>
<evidence type="ECO:0000256" key="1">
    <source>
        <dbReference type="ARBA" id="ARBA00003544"/>
    </source>
</evidence>
<evidence type="ECO:0000259" key="6">
    <source>
        <dbReference type="Pfam" id="PF01609"/>
    </source>
</evidence>
<feature type="domain" description="Transposase InsH N-terminal" evidence="7">
    <location>
        <begin position="18"/>
        <end position="111"/>
    </location>
</feature>
<keyword evidence="5" id="KW-0233">DNA recombination</keyword>